<dbReference type="STRING" id="1522189.A0A316W9J4"/>
<dbReference type="SMART" id="SM00325">
    <property type="entry name" value="RhoGEF"/>
    <property type="match status" value="1"/>
</dbReference>
<dbReference type="Pfam" id="PF00621">
    <property type="entry name" value="RhoGEF"/>
    <property type="match status" value="1"/>
</dbReference>
<sequence>MSFAGGVAFASAPNHFAAAAPGSSSSSNCASTSQIAWRGQEAHTLAAFRTRRRSSLGRQSVGAVSEHTQGPLHASVASALLGEPRQVFANQAAGLVLTQMSSGMDERASYSGLNGSPGGFGDGGDERGGGARDRGSGGDASGSQSRREGSGGGDEGGEDGDAVAQEKEKARKANPLVDLIETETAYVSELSKIIRRVAAAWSRSNFPPPELDTMFRNVESIYRINRGFLKSLREIGPNPSSPRALGDLLMRWIDDLEAPYMRYCDNYFTDFDTWNSVQSNPKLPQLLKEVSESTLPDGSPVVFSDRKRKPGDVWTLDDLFALPQLRLKYYKKLYSRLLKSTQAGRSDHRLLVSANDKLDELLERSKKRIAMSVLDEGPMPRSRESLESSTGNTTNGTHDTFPTPNRVSSATSASGDREEKPPVPKSPLASPAFAPTRPAPAAEQVPPSISSAPRSPPVARPEAPKPNVVRDSDGASADILETRLDTARTLDIFTMRPKKCQLRMNTPGLPFTRSLRKGGDVMMRFTPNSTGREVVVHRAYIFLLTDLFLICERMTPSERAGNPATDMWLLYPPLAGKHLRVSPDQSGQGFSILILKKETLHIRVDSRQDRDDWLAQFDECFNFTAGMGLKVQTGSALQPGGASGNGPPVLSPSISVTPSSMNNLSAVESALNDAFSPHTSLASSLGREGSFSSVQSFPKSTQPPANGVGSPDLRIPPTSSPMSGATRTPSPNSAGFGPRPGGPSGPGRPPVVNGRPQYNGANGSPPVRPQQGGQPFSPGALSPVTSPPFGAQAGGNQRAGRPPPLMANGQNGRPLGPGPGRGGPGPGPGPGPNAGFNGPRRPGYGPGGPGPRGGPGFPPTGRPQDRDNMRRPSAPNLRSPRGDSNGFDDLPPPPGRTRSTSSAEGPAKLPSAFLQDPSVRRHESFSPPGSPTLKRRGPSTSTVSAQMRCRLYLKQNHAQWKSLGDARLKVFHIQPDETRQLVVENSKKVLVSSLIMPDSVERVGKVGVAVEVSDASAGDGELSRTGIIYMLQLRSEDSCAGLYGELKGM</sequence>
<dbReference type="PROSITE" id="PS50010">
    <property type="entry name" value="DH_2"/>
    <property type="match status" value="1"/>
</dbReference>
<feature type="compositionally biased region" description="Pro residues" evidence="1">
    <location>
        <begin position="740"/>
        <end position="749"/>
    </location>
</feature>
<feature type="compositionally biased region" description="Basic and acidic residues" evidence="1">
    <location>
        <begin position="124"/>
        <end position="136"/>
    </location>
</feature>
<dbReference type="InterPro" id="IPR035899">
    <property type="entry name" value="DBL_dom_sf"/>
</dbReference>
<dbReference type="OrthoDB" id="6244550at2759"/>
<feature type="domain" description="DH" evidence="2">
    <location>
        <begin position="171"/>
        <end position="368"/>
    </location>
</feature>
<dbReference type="InterPro" id="IPR000219">
    <property type="entry name" value="DH_dom"/>
</dbReference>
<feature type="compositionally biased region" description="Low complexity" evidence="1">
    <location>
        <begin position="429"/>
        <end position="453"/>
    </location>
</feature>
<feature type="compositionally biased region" description="Polar residues" evidence="1">
    <location>
        <begin position="387"/>
        <end position="414"/>
    </location>
</feature>
<evidence type="ECO:0000313" key="3">
    <source>
        <dbReference type="EMBL" id="PWN46214.1"/>
    </source>
</evidence>
<evidence type="ECO:0000313" key="4">
    <source>
        <dbReference type="Proteomes" id="UP000245783"/>
    </source>
</evidence>
<feature type="compositionally biased region" description="Gly residues" evidence="1">
    <location>
        <begin position="844"/>
        <end position="855"/>
    </location>
</feature>
<dbReference type="EMBL" id="KZ819351">
    <property type="protein sequence ID" value="PWN46214.1"/>
    <property type="molecule type" value="Genomic_DNA"/>
</dbReference>
<dbReference type="GeneID" id="37032126"/>
<dbReference type="RefSeq" id="XP_025373374.1">
    <property type="nucleotide sequence ID" value="XM_025510256.1"/>
</dbReference>
<dbReference type="PANTHER" id="PTHR45924">
    <property type="entry name" value="FI17866P1"/>
    <property type="match status" value="1"/>
</dbReference>
<feature type="region of interest" description="Disordered" evidence="1">
    <location>
        <begin position="372"/>
        <end position="476"/>
    </location>
</feature>
<feature type="compositionally biased region" description="Polar residues" evidence="1">
    <location>
        <begin position="720"/>
        <end position="733"/>
    </location>
</feature>
<feature type="region of interest" description="Disordered" evidence="1">
    <location>
        <begin position="678"/>
        <end position="942"/>
    </location>
</feature>
<feature type="compositionally biased region" description="Low complexity" evidence="1">
    <location>
        <begin position="790"/>
        <end position="800"/>
    </location>
</feature>
<protein>
    <recommendedName>
        <fullName evidence="2">DH domain-containing protein</fullName>
    </recommendedName>
</protein>
<name>A0A316W9J4_9BASI</name>
<dbReference type="Gene3D" id="1.20.900.10">
    <property type="entry name" value="Dbl homology (DH) domain"/>
    <property type="match status" value="1"/>
</dbReference>
<dbReference type="Proteomes" id="UP000245783">
    <property type="component" value="Unassembled WGS sequence"/>
</dbReference>
<dbReference type="PANTHER" id="PTHR45924:SF2">
    <property type="entry name" value="FI17866P1"/>
    <property type="match status" value="1"/>
</dbReference>
<evidence type="ECO:0000256" key="1">
    <source>
        <dbReference type="SAM" id="MobiDB-lite"/>
    </source>
</evidence>
<accession>A0A316W9J4</accession>
<evidence type="ECO:0000259" key="2">
    <source>
        <dbReference type="PROSITE" id="PS50010"/>
    </source>
</evidence>
<dbReference type="GO" id="GO:0031267">
    <property type="term" value="F:small GTPase binding"/>
    <property type="evidence" value="ECO:0007669"/>
    <property type="project" value="TreeGrafter"/>
</dbReference>
<organism evidence="3 4">
    <name type="scientific">Ceraceosorus guamensis</name>
    <dbReference type="NCBI Taxonomy" id="1522189"/>
    <lineage>
        <taxon>Eukaryota</taxon>
        <taxon>Fungi</taxon>
        <taxon>Dikarya</taxon>
        <taxon>Basidiomycota</taxon>
        <taxon>Ustilaginomycotina</taxon>
        <taxon>Exobasidiomycetes</taxon>
        <taxon>Ceraceosorales</taxon>
        <taxon>Ceraceosoraceae</taxon>
        <taxon>Ceraceosorus</taxon>
    </lineage>
</organism>
<keyword evidence="4" id="KW-1185">Reference proteome</keyword>
<feature type="region of interest" description="Disordered" evidence="1">
    <location>
        <begin position="50"/>
        <end position="69"/>
    </location>
</feature>
<dbReference type="GO" id="GO:0005085">
    <property type="term" value="F:guanyl-nucleotide exchange factor activity"/>
    <property type="evidence" value="ECO:0007669"/>
    <property type="project" value="InterPro"/>
</dbReference>
<reference evidence="3 4" key="1">
    <citation type="journal article" date="2018" name="Mol. Biol. Evol.">
        <title>Broad Genomic Sampling Reveals a Smut Pathogenic Ancestry of the Fungal Clade Ustilaginomycotina.</title>
        <authorList>
            <person name="Kijpornyongpan T."/>
            <person name="Mondo S.J."/>
            <person name="Barry K."/>
            <person name="Sandor L."/>
            <person name="Lee J."/>
            <person name="Lipzen A."/>
            <person name="Pangilinan J."/>
            <person name="LaButti K."/>
            <person name="Hainaut M."/>
            <person name="Henrissat B."/>
            <person name="Grigoriev I.V."/>
            <person name="Spatafora J.W."/>
            <person name="Aime M.C."/>
        </authorList>
    </citation>
    <scope>NUCLEOTIDE SEQUENCE [LARGE SCALE GENOMIC DNA]</scope>
    <source>
        <strain evidence="3 4">MCA 4658</strain>
    </source>
</reference>
<proteinExistence type="predicted"/>
<dbReference type="SUPFAM" id="SSF48065">
    <property type="entry name" value="DBL homology domain (DH-domain)"/>
    <property type="match status" value="1"/>
</dbReference>
<feature type="region of interest" description="Disordered" evidence="1">
    <location>
        <begin position="106"/>
        <end position="172"/>
    </location>
</feature>
<dbReference type="InParanoid" id="A0A316W9J4"/>
<dbReference type="AlphaFoldDB" id="A0A316W9J4"/>
<feature type="compositionally biased region" description="Low complexity" evidence="1">
    <location>
        <begin position="833"/>
        <end position="843"/>
    </location>
</feature>
<feature type="compositionally biased region" description="Polar residues" evidence="1">
    <location>
        <begin position="690"/>
        <end position="704"/>
    </location>
</feature>
<gene>
    <name evidence="3" type="ORF">IE81DRAFT_129</name>
</gene>